<organism evidence="1 2">
    <name type="scientific">Methylobacterium oryzae</name>
    <dbReference type="NCBI Taxonomy" id="334852"/>
    <lineage>
        <taxon>Bacteria</taxon>
        <taxon>Pseudomonadati</taxon>
        <taxon>Pseudomonadota</taxon>
        <taxon>Alphaproteobacteria</taxon>
        <taxon>Hyphomicrobiales</taxon>
        <taxon>Methylobacteriaceae</taxon>
        <taxon>Methylobacterium</taxon>
    </lineage>
</organism>
<accession>A0ABU7TMH9</accession>
<proteinExistence type="predicted"/>
<comment type="caution">
    <text evidence="1">The sequence shown here is derived from an EMBL/GenBank/DDBJ whole genome shotgun (WGS) entry which is preliminary data.</text>
</comment>
<gene>
    <name evidence="1" type="ORF">MOTC310_10165</name>
</gene>
<evidence type="ECO:0000313" key="1">
    <source>
        <dbReference type="EMBL" id="MEE7490803.1"/>
    </source>
</evidence>
<protein>
    <submittedName>
        <fullName evidence="1">Heavy-metal resistance</fullName>
    </submittedName>
</protein>
<sequence length="133" mass="14714">MAVSAEDPNLFDPFGIGNATNEWCCLLKAAQEMRDSDQEMMETLMEPDGPDPVTLSPESAAKLRSIAKLMRSLDLDPVAVRTRHPEAMRQLEAACLGCQNRSRCARALWAGTAADTYRDFCPNAVRLDQLRNA</sequence>
<dbReference type="Proteomes" id="UP001355206">
    <property type="component" value="Unassembled WGS sequence"/>
</dbReference>
<evidence type="ECO:0000313" key="2">
    <source>
        <dbReference type="Proteomes" id="UP001355206"/>
    </source>
</evidence>
<name>A0ABU7TMH9_9HYPH</name>
<keyword evidence="2" id="KW-1185">Reference proteome</keyword>
<reference evidence="1 2" key="1">
    <citation type="journal article" date="2012" name="Genet. Mol. Biol.">
        <title>Analysis of 16S rRNA and mxaF genes revealing insights into Methylobacterium niche-specific plant association.</title>
        <authorList>
            <person name="Dourado M.N."/>
            <person name="Andreote F.D."/>
            <person name="Dini-Andreote F."/>
            <person name="Conti R."/>
            <person name="Araujo J.M."/>
            <person name="Araujo W.L."/>
        </authorList>
    </citation>
    <scope>NUCLEOTIDE SEQUENCE [LARGE SCALE GENOMIC DNA]</scope>
    <source>
        <strain evidence="1 2">TC3-10</strain>
    </source>
</reference>
<dbReference type="EMBL" id="MLCA01000005">
    <property type="protein sequence ID" value="MEE7490803.1"/>
    <property type="molecule type" value="Genomic_DNA"/>
</dbReference>